<protein>
    <recommendedName>
        <fullName evidence="2">DUF2231 domain-containing protein</fullName>
    </recommendedName>
</protein>
<gene>
    <name evidence="3" type="ORF">KOI35_05755</name>
</gene>
<evidence type="ECO:0000313" key="3">
    <source>
        <dbReference type="EMBL" id="MBU2663008.1"/>
    </source>
</evidence>
<organism evidence="3 4">
    <name type="scientific">Paractinoplanes bogorensis</name>
    <dbReference type="NCBI Taxonomy" id="1610840"/>
    <lineage>
        <taxon>Bacteria</taxon>
        <taxon>Bacillati</taxon>
        <taxon>Actinomycetota</taxon>
        <taxon>Actinomycetes</taxon>
        <taxon>Micromonosporales</taxon>
        <taxon>Micromonosporaceae</taxon>
        <taxon>Paractinoplanes</taxon>
    </lineage>
</organism>
<keyword evidence="1" id="KW-1133">Transmembrane helix</keyword>
<evidence type="ECO:0000256" key="1">
    <source>
        <dbReference type="SAM" id="Phobius"/>
    </source>
</evidence>
<dbReference type="RefSeq" id="WP_215784994.1">
    <property type="nucleotide sequence ID" value="NZ_JAHKKG010000002.1"/>
</dbReference>
<dbReference type="Proteomes" id="UP001519654">
    <property type="component" value="Unassembled WGS sequence"/>
</dbReference>
<proteinExistence type="predicted"/>
<reference evidence="3 4" key="1">
    <citation type="submission" date="2021-06" db="EMBL/GenBank/DDBJ databases">
        <title>Actinoplanes lichenicola sp. nov., and Actinoplanes ovalisporus sp. nov., isolated from lichen in Thailand.</title>
        <authorList>
            <person name="Saeng-In P."/>
            <person name="Kanchanasin P."/>
            <person name="Yuki M."/>
            <person name="Kudo T."/>
            <person name="Ohkuma M."/>
            <person name="Phongsopitanun W."/>
            <person name="Tanasupawat S."/>
        </authorList>
    </citation>
    <scope>NUCLEOTIDE SEQUENCE [LARGE SCALE GENOMIC DNA]</scope>
    <source>
        <strain evidence="3 4">NBRC 110975</strain>
    </source>
</reference>
<accession>A0ABS5YHY2</accession>
<sequence length="158" mass="16799">MFDQINGLPVHVLVLHAAVVFVPLLAVGAVVYALVPRWRPRMAWALGLLAIAAPAATLVAKLSGTQLYNRLLGQGMSGPGKEILDDHMGFGTMTFWFTLALGVVSLVMVVLTWRREGNRLPMIGEVGGAVALIVLAAVSGYYVYKTGDSGATAVWGSY</sequence>
<name>A0ABS5YHY2_9ACTN</name>
<dbReference type="Pfam" id="PF09990">
    <property type="entry name" value="DUF2231"/>
    <property type="match status" value="1"/>
</dbReference>
<feature type="transmembrane region" description="Helical" evidence="1">
    <location>
        <begin position="123"/>
        <end position="144"/>
    </location>
</feature>
<feature type="domain" description="DUF2231" evidence="2">
    <location>
        <begin position="7"/>
        <end position="155"/>
    </location>
</feature>
<keyword evidence="1" id="KW-0472">Membrane</keyword>
<keyword evidence="4" id="KW-1185">Reference proteome</keyword>
<feature type="transmembrane region" description="Helical" evidence="1">
    <location>
        <begin position="42"/>
        <end position="68"/>
    </location>
</feature>
<evidence type="ECO:0000259" key="2">
    <source>
        <dbReference type="Pfam" id="PF09990"/>
    </source>
</evidence>
<feature type="transmembrane region" description="Helical" evidence="1">
    <location>
        <begin position="12"/>
        <end position="35"/>
    </location>
</feature>
<feature type="transmembrane region" description="Helical" evidence="1">
    <location>
        <begin position="88"/>
        <end position="111"/>
    </location>
</feature>
<dbReference type="InterPro" id="IPR019251">
    <property type="entry name" value="DUF2231_TM"/>
</dbReference>
<comment type="caution">
    <text evidence="3">The sequence shown here is derived from an EMBL/GenBank/DDBJ whole genome shotgun (WGS) entry which is preliminary data.</text>
</comment>
<evidence type="ECO:0000313" key="4">
    <source>
        <dbReference type="Proteomes" id="UP001519654"/>
    </source>
</evidence>
<keyword evidence="1" id="KW-0812">Transmembrane</keyword>
<dbReference type="EMBL" id="JAHKKG010000002">
    <property type="protein sequence ID" value="MBU2663008.1"/>
    <property type="molecule type" value="Genomic_DNA"/>
</dbReference>